<dbReference type="EMBL" id="CP159837">
    <property type="protein sequence ID" value="XCM39622.1"/>
    <property type="molecule type" value="Genomic_DNA"/>
</dbReference>
<dbReference type="Pfam" id="PF03808">
    <property type="entry name" value="Glyco_tran_WecG"/>
    <property type="match status" value="1"/>
</dbReference>
<dbReference type="NCBIfam" id="TIGR00696">
    <property type="entry name" value="wecG_tagA_cpsF"/>
    <property type="match status" value="1"/>
</dbReference>
<proteinExistence type="predicted"/>
<gene>
    <name evidence="3" type="ORF">ABWT76_002566</name>
</gene>
<reference evidence="3" key="1">
    <citation type="submission" date="2024-07" db="EMBL/GenBank/DDBJ databases">
        <authorList>
            <person name="Kim Y.J."/>
            <person name="Jeong J.Y."/>
        </authorList>
    </citation>
    <scope>NUCLEOTIDE SEQUENCE</scope>
    <source>
        <strain evidence="3">GIHE-MW2</strain>
    </source>
</reference>
<dbReference type="GO" id="GO:0016758">
    <property type="term" value="F:hexosyltransferase activity"/>
    <property type="evidence" value="ECO:0007669"/>
    <property type="project" value="TreeGrafter"/>
</dbReference>
<evidence type="ECO:0000256" key="2">
    <source>
        <dbReference type="ARBA" id="ARBA00022679"/>
    </source>
</evidence>
<dbReference type="InterPro" id="IPR004629">
    <property type="entry name" value="WecG_TagA_CpsF"/>
</dbReference>
<keyword evidence="2" id="KW-0808">Transferase</keyword>
<dbReference type="CDD" id="cd06533">
    <property type="entry name" value="Glyco_transf_WecG_TagA"/>
    <property type="match status" value="1"/>
</dbReference>
<keyword evidence="1" id="KW-0328">Glycosyltransferase</keyword>
<organism evidence="3">
    <name type="scientific">Planktothricoides raciborskii GIHE-MW2</name>
    <dbReference type="NCBI Taxonomy" id="2792601"/>
    <lineage>
        <taxon>Bacteria</taxon>
        <taxon>Bacillati</taxon>
        <taxon>Cyanobacteriota</taxon>
        <taxon>Cyanophyceae</taxon>
        <taxon>Oscillatoriophycideae</taxon>
        <taxon>Oscillatoriales</taxon>
        <taxon>Oscillatoriaceae</taxon>
        <taxon>Planktothricoides</taxon>
    </lineage>
</organism>
<sequence>MSQAAITTKSSVFGLPVHLLDDYVGWLTERSEQKKGTHVVTLNPEISMQAQENPAFGDIIRQAELVVPDGAGIVFYLWLRGLKVKRCPGIELAESMIEIAAKQSDSCSVFFFGAKPGISAKAAESWQQKLPDLKIAGTEHGYLTPEIEANLLANLQKLQPRLILVGLGVPRQEFWIAEHRHLCPESIWIGVGGSFDIWAGTKARAPLWTHKLHLEWAYRLYQEPWRWRRMLVLPQFAWKAIITLGH</sequence>
<accession>A0AAU8JMV0</accession>
<dbReference type="PANTHER" id="PTHR34136">
    <property type="match status" value="1"/>
</dbReference>
<evidence type="ECO:0000313" key="3">
    <source>
        <dbReference type="EMBL" id="XCM39622.1"/>
    </source>
</evidence>
<dbReference type="AlphaFoldDB" id="A0AAU8JMV0"/>
<dbReference type="RefSeq" id="WP_054467408.1">
    <property type="nucleotide sequence ID" value="NZ_CP159837.1"/>
</dbReference>
<name>A0AAU8JMV0_9CYAN</name>
<evidence type="ECO:0000256" key="1">
    <source>
        <dbReference type="ARBA" id="ARBA00022676"/>
    </source>
</evidence>
<protein>
    <submittedName>
        <fullName evidence="3">WecB/TagA/CpsF family glycosyltransferase</fullName>
    </submittedName>
</protein>
<dbReference type="PANTHER" id="PTHR34136:SF1">
    <property type="entry name" value="UDP-N-ACETYL-D-MANNOSAMINURONIC ACID TRANSFERASE"/>
    <property type="match status" value="1"/>
</dbReference>